<dbReference type="PRINTS" id="PR01217">
    <property type="entry name" value="PRICHEXTENSN"/>
</dbReference>
<evidence type="ECO:0000313" key="3">
    <source>
        <dbReference type="EMBL" id="MBL7256528.1"/>
    </source>
</evidence>
<keyword evidence="4" id="KW-1185">Reference proteome</keyword>
<feature type="compositionally biased region" description="Low complexity" evidence="1">
    <location>
        <begin position="121"/>
        <end position="135"/>
    </location>
</feature>
<feature type="compositionally biased region" description="Low complexity" evidence="1">
    <location>
        <begin position="200"/>
        <end position="226"/>
    </location>
</feature>
<protein>
    <submittedName>
        <fullName evidence="3">Uncharacterized protein</fullName>
    </submittedName>
</protein>
<feature type="region of interest" description="Disordered" evidence="1">
    <location>
        <begin position="98"/>
        <end position="238"/>
    </location>
</feature>
<feature type="transmembrane region" description="Helical" evidence="2">
    <location>
        <begin position="64"/>
        <end position="85"/>
    </location>
</feature>
<organism evidence="3 4">
    <name type="scientific">Paractinoplanes lichenicola</name>
    <dbReference type="NCBI Taxonomy" id="2802976"/>
    <lineage>
        <taxon>Bacteria</taxon>
        <taxon>Bacillati</taxon>
        <taxon>Actinomycetota</taxon>
        <taxon>Actinomycetes</taxon>
        <taxon>Micromonosporales</taxon>
        <taxon>Micromonosporaceae</taxon>
        <taxon>Paractinoplanes</taxon>
    </lineage>
</organism>
<name>A0ABS1VPL3_9ACTN</name>
<keyword evidence="2" id="KW-0472">Membrane</keyword>
<dbReference type="EMBL" id="JAENHO010000005">
    <property type="protein sequence ID" value="MBL7256528.1"/>
    <property type="molecule type" value="Genomic_DNA"/>
</dbReference>
<sequence>MSLLRRTRTEVAGAWRSLRYDMGRTPAEPPAGGPDMTSTGMGTFGIDLPIDPAPAPVARRPRRALAVTAFATLTVAGAAGAYLAVVNGLGSLVSETTAAAGTSPPRAAATTAVGMGSSASPVRVPPATTAATVPAAPAPVPTDPAPPRAVEAPPPPPPPANTPIRSTKPTNPESHGKPPVPTPTAPTSSPSPTTSPSPSSPDSSDPGSPGPSPSDSASPGNSVSPSQSWHGRRHKRNH</sequence>
<feature type="compositionally biased region" description="Pro residues" evidence="1">
    <location>
        <begin position="136"/>
        <end position="161"/>
    </location>
</feature>
<comment type="caution">
    <text evidence="3">The sequence shown here is derived from an EMBL/GenBank/DDBJ whole genome shotgun (WGS) entry which is preliminary data.</text>
</comment>
<gene>
    <name evidence="3" type="ORF">JKJ07_19715</name>
</gene>
<evidence type="ECO:0000313" key="4">
    <source>
        <dbReference type="Proteomes" id="UP000598996"/>
    </source>
</evidence>
<feature type="compositionally biased region" description="Polar residues" evidence="1">
    <location>
        <begin position="164"/>
        <end position="173"/>
    </location>
</feature>
<accession>A0ABS1VPL3</accession>
<dbReference type="Proteomes" id="UP000598996">
    <property type="component" value="Unassembled WGS sequence"/>
</dbReference>
<evidence type="ECO:0000256" key="1">
    <source>
        <dbReference type="SAM" id="MobiDB-lite"/>
    </source>
</evidence>
<keyword evidence="2" id="KW-0812">Transmembrane</keyword>
<evidence type="ECO:0000256" key="2">
    <source>
        <dbReference type="SAM" id="Phobius"/>
    </source>
</evidence>
<proteinExistence type="predicted"/>
<keyword evidence="2" id="KW-1133">Transmembrane helix</keyword>
<feature type="compositionally biased region" description="Low complexity" evidence="1">
    <location>
        <begin position="98"/>
        <end position="112"/>
    </location>
</feature>
<dbReference type="RefSeq" id="WP_202993051.1">
    <property type="nucleotide sequence ID" value="NZ_JAENHO010000005.1"/>
</dbReference>
<reference evidence="3 4" key="1">
    <citation type="submission" date="2021-01" db="EMBL/GenBank/DDBJ databases">
        <title>Actinoplanes sp. nov. LDG1-01 isolated from lichen.</title>
        <authorList>
            <person name="Saeng-In P."/>
            <person name="Phongsopitanun W."/>
            <person name="Kanchanasin P."/>
            <person name="Yuki M."/>
            <person name="Kudo T."/>
            <person name="Ohkuma M."/>
            <person name="Tanasupawat S."/>
        </authorList>
    </citation>
    <scope>NUCLEOTIDE SEQUENCE [LARGE SCALE GENOMIC DNA]</scope>
    <source>
        <strain evidence="3 4">LDG1-01</strain>
    </source>
</reference>